<keyword evidence="5 7" id="KW-1133">Transmembrane helix</keyword>
<protein>
    <recommendedName>
        <fullName evidence="10">Solute carrier family 29 member 2</fullName>
    </recommendedName>
</protein>
<evidence type="ECO:0000256" key="7">
    <source>
        <dbReference type="SAM" id="Phobius"/>
    </source>
</evidence>
<keyword evidence="4 7" id="KW-0812">Transmembrane</keyword>
<evidence type="ECO:0000256" key="3">
    <source>
        <dbReference type="ARBA" id="ARBA00022448"/>
    </source>
</evidence>
<organism evidence="8 9">
    <name type="scientific">Ranitomeya imitator</name>
    <name type="common">mimic poison frog</name>
    <dbReference type="NCBI Taxonomy" id="111125"/>
    <lineage>
        <taxon>Eukaryota</taxon>
        <taxon>Metazoa</taxon>
        <taxon>Chordata</taxon>
        <taxon>Craniata</taxon>
        <taxon>Vertebrata</taxon>
        <taxon>Euteleostomi</taxon>
        <taxon>Amphibia</taxon>
        <taxon>Batrachia</taxon>
        <taxon>Anura</taxon>
        <taxon>Neobatrachia</taxon>
        <taxon>Hyloidea</taxon>
        <taxon>Dendrobatidae</taxon>
        <taxon>Dendrobatinae</taxon>
        <taxon>Ranitomeya</taxon>
    </lineage>
</organism>
<proteinExistence type="inferred from homology"/>
<feature type="transmembrane region" description="Helical" evidence="7">
    <location>
        <begin position="316"/>
        <end position="337"/>
    </location>
</feature>
<name>A0ABN9L940_9NEOB</name>
<keyword evidence="3" id="KW-0813">Transport</keyword>
<reference evidence="8" key="1">
    <citation type="submission" date="2023-07" db="EMBL/GenBank/DDBJ databases">
        <authorList>
            <person name="Stuckert A."/>
        </authorList>
    </citation>
    <scope>NUCLEOTIDE SEQUENCE</scope>
</reference>
<feature type="transmembrane region" description="Helical" evidence="7">
    <location>
        <begin position="110"/>
        <end position="130"/>
    </location>
</feature>
<feature type="transmembrane region" description="Helical" evidence="7">
    <location>
        <begin position="386"/>
        <end position="404"/>
    </location>
</feature>
<sequence length="531" mass="59411">RCLGVRPLQLSSILHSLLEKSRGGHWKNTERRMSRKDEPQDKFHFVTIIFLILGLGTLLPWNFFITAIPYFQTRLCSETLQVNEISSNNNRSSAHNETAPCKDEFSFNNWMTLLAQLPLLLCTLLNSFMYQWIPERVRIAGSMFAILSLFILTAVLVKVEMGAQTFFDLTMTTIWFINAFCAILQGSLFGLLTLFPQHYSSMFLSGQGMAGTFAAVGQITAPQPSGILSLLVLGLSSPSPVTSCFIEFAKCYLSKSNTNNSKSYELETKTELLHQGEENGDAAGQKKAVLLLKDAESGVVGEEKQSVSVWIVFKKIWVMALTIVITFGVTLSVFPAITAKVISHSDNEGWKNFFNPVCCFLIFNTMDWIGRSITTKTLWPGPDCKYLPLLAASRSIFVPLFMFCNIPDRTYLYSFFFNDAWFIIFMIFFSVSNGYFVSLPMCLAPTKVLKHESETTGALMTFFLALGLSVGAGLSFGFKRLVLWEKSVRHRPREICASFHPVWALIGTGKLSAFYSIGLSGWKGNKPNSEG</sequence>
<evidence type="ECO:0000313" key="8">
    <source>
        <dbReference type="EMBL" id="CAJ0934074.1"/>
    </source>
</evidence>
<keyword evidence="9" id="KW-1185">Reference proteome</keyword>
<dbReference type="PANTHER" id="PTHR10332:SF8">
    <property type="entry name" value="EQUILIBRATIVE NUCLEOSIDE TRANSPORTER 2"/>
    <property type="match status" value="1"/>
</dbReference>
<feature type="transmembrane region" description="Helical" evidence="7">
    <location>
        <begin position="43"/>
        <end position="65"/>
    </location>
</feature>
<dbReference type="InterPro" id="IPR002259">
    <property type="entry name" value="Eqnu_transpt"/>
</dbReference>
<evidence type="ECO:0000256" key="2">
    <source>
        <dbReference type="ARBA" id="ARBA00007965"/>
    </source>
</evidence>
<dbReference type="Proteomes" id="UP001176940">
    <property type="component" value="Unassembled WGS sequence"/>
</dbReference>
<feature type="transmembrane region" description="Helical" evidence="7">
    <location>
        <begin position="169"/>
        <end position="195"/>
    </location>
</feature>
<comment type="similarity">
    <text evidence="2">Belongs to the SLC29A/ENT transporter (TC 2.A.57) family.</text>
</comment>
<feature type="non-terminal residue" evidence="8">
    <location>
        <position position="531"/>
    </location>
</feature>
<evidence type="ECO:0008006" key="10">
    <source>
        <dbReference type="Google" id="ProtNLM"/>
    </source>
</evidence>
<comment type="subcellular location">
    <subcellularLocation>
        <location evidence="1">Basolateral cell membrane</location>
        <topology evidence="1">Multi-pass membrane protein</topology>
    </subcellularLocation>
</comment>
<evidence type="ECO:0000256" key="5">
    <source>
        <dbReference type="ARBA" id="ARBA00022989"/>
    </source>
</evidence>
<evidence type="ECO:0000256" key="6">
    <source>
        <dbReference type="ARBA" id="ARBA00023136"/>
    </source>
</evidence>
<feature type="transmembrane region" description="Helical" evidence="7">
    <location>
        <begin position="457"/>
        <end position="478"/>
    </location>
</feature>
<dbReference type="InterPro" id="IPR034764">
    <property type="entry name" value="ENT1/ENT2"/>
</dbReference>
<feature type="transmembrane region" description="Helical" evidence="7">
    <location>
        <begin position="499"/>
        <end position="522"/>
    </location>
</feature>
<dbReference type="PIRSF" id="PIRSF016379">
    <property type="entry name" value="ENT"/>
    <property type="match status" value="1"/>
</dbReference>
<feature type="non-terminal residue" evidence="8">
    <location>
        <position position="1"/>
    </location>
</feature>
<dbReference type="PANTHER" id="PTHR10332">
    <property type="entry name" value="EQUILIBRATIVE NUCLEOSIDE TRANSPORTER"/>
    <property type="match status" value="1"/>
</dbReference>
<feature type="transmembrane region" description="Helical" evidence="7">
    <location>
        <begin position="137"/>
        <end position="157"/>
    </location>
</feature>
<evidence type="ECO:0000313" key="9">
    <source>
        <dbReference type="Proteomes" id="UP001176940"/>
    </source>
</evidence>
<dbReference type="PRINTS" id="PR01130">
    <property type="entry name" value="DERENTRNSPRT"/>
</dbReference>
<feature type="transmembrane region" description="Helical" evidence="7">
    <location>
        <begin position="416"/>
        <end position="437"/>
    </location>
</feature>
<dbReference type="EMBL" id="CAUEEQ010009994">
    <property type="protein sequence ID" value="CAJ0934074.1"/>
    <property type="molecule type" value="Genomic_DNA"/>
</dbReference>
<accession>A0ABN9L940</accession>
<dbReference type="Pfam" id="PF01733">
    <property type="entry name" value="Nucleoside_tran"/>
    <property type="match status" value="1"/>
</dbReference>
<dbReference type="NCBIfam" id="TIGR00939">
    <property type="entry name" value="2a57"/>
    <property type="match status" value="1"/>
</dbReference>
<evidence type="ECO:0000256" key="1">
    <source>
        <dbReference type="ARBA" id="ARBA00004554"/>
    </source>
</evidence>
<gene>
    <name evidence="8" type="ORF">RIMI_LOCUS5756225</name>
</gene>
<comment type="caution">
    <text evidence="8">The sequence shown here is derived from an EMBL/GenBank/DDBJ whole genome shotgun (WGS) entry which is preliminary data.</text>
</comment>
<evidence type="ECO:0000256" key="4">
    <source>
        <dbReference type="ARBA" id="ARBA00022692"/>
    </source>
</evidence>
<keyword evidence="6 7" id="KW-0472">Membrane</keyword>